<evidence type="ECO:0000256" key="1">
    <source>
        <dbReference type="SAM" id="MobiDB-lite"/>
    </source>
</evidence>
<dbReference type="RefSeq" id="XP_033537427.1">
    <property type="nucleotide sequence ID" value="XM_033681035.1"/>
</dbReference>
<evidence type="ECO:0000313" key="4">
    <source>
        <dbReference type="RefSeq" id="XP_033537427.1"/>
    </source>
</evidence>
<dbReference type="AlphaFoldDB" id="A0A6G1GD13"/>
<protein>
    <submittedName>
        <fullName evidence="2 4">Uncharacterized protein</fullName>
    </submittedName>
</protein>
<feature type="region of interest" description="Disordered" evidence="1">
    <location>
        <begin position="236"/>
        <end position="263"/>
    </location>
</feature>
<reference evidence="2 4" key="1">
    <citation type="submission" date="2020-01" db="EMBL/GenBank/DDBJ databases">
        <authorList>
            <consortium name="DOE Joint Genome Institute"/>
            <person name="Haridas S."/>
            <person name="Albert R."/>
            <person name="Binder M."/>
            <person name="Bloem J."/>
            <person name="Labutti K."/>
            <person name="Salamov A."/>
            <person name="Andreopoulos B."/>
            <person name="Baker S.E."/>
            <person name="Barry K."/>
            <person name="Bills G."/>
            <person name="Bluhm B.H."/>
            <person name="Cannon C."/>
            <person name="Castanera R."/>
            <person name="Culley D.E."/>
            <person name="Daum C."/>
            <person name="Ezra D."/>
            <person name="Gonzalez J.B."/>
            <person name="Henrissat B."/>
            <person name="Kuo A."/>
            <person name="Liang C."/>
            <person name="Lipzen A."/>
            <person name="Lutzoni F."/>
            <person name="Magnuson J."/>
            <person name="Mondo S."/>
            <person name="Nolan M."/>
            <person name="Ohm R."/>
            <person name="Pangilinan J."/>
            <person name="Park H.-J."/>
            <person name="Ramirez L."/>
            <person name="Alfaro M."/>
            <person name="Sun H."/>
            <person name="Tritt A."/>
            <person name="Yoshinaga Y."/>
            <person name="Zwiers L.-H."/>
            <person name="Turgeon B.G."/>
            <person name="Goodwin S.B."/>
            <person name="Spatafora J.W."/>
            <person name="Crous P.W."/>
            <person name="Grigoriev I.V."/>
        </authorList>
    </citation>
    <scope>NUCLEOTIDE SEQUENCE</scope>
    <source>
        <strain evidence="2 4">CBS 781.70</strain>
    </source>
</reference>
<accession>A0A6G1GD13</accession>
<evidence type="ECO:0000313" key="2">
    <source>
        <dbReference type="EMBL" id="KAF1815796.1"/>
    </source>
</evidence>
<dbReference type="OrthoDB" id="5378435at2759"/>
<feature type="compositionally biased region" description="Polar residues" evidence="1">
    <location>
        <begin position="190"/>
        <end position="203"/>
    </location>
</feature>
<dbReference type="GeneID" id="54421605"/>
<organism evidence="2">
    <name type="scientific">Eremomyces bilateralis CBS 781.70</name>
    <dbReference type="NCBI Taxonomy" id="1392243"/>
    <lineage>
        <taxon>Eukaryota</taxon>
        <taxon>Fungi</taxon>
        <taxon>Dikarya</taxon>
        <taxon>Ascomycota</taxon>
        <taxon>Pezizomycotina</taxon>
        <taxon>Dothideomycetes</taxon>
        <taxon>Dothideomycetes incertae sedis</taxon>
        <taxon>Eremomycetales</taxon>
        <taxon>Eremomycetaceae</taxon>
        <taxon>Eremomyces</taxon>
    </lineage>
</organism>
<reference evidence="4" key="3">
    <citation type="submission" date="2025-04" db="UniProtKB">
        <authorList>
            <consortium name="RefSeq"/>
        </authorList>
    </citation>
    <scope>IDENTIFICATION</scope>
    <source>
        <strain evidence="4">CBS 781.70</strain>
    </source>
</reference>
<gene>
    <name evidence="2 4" type="ORF">P152DRAFT_471185</name>
</gene>
<feature type="region of interest" description="Disordered" evidence="1">
    <location>
        <begin position="295"/>
        <end position="350"/>
    </location>
</feature>
<feature type="region of interest" description="Disordered" evidence="1">
    <location>
        <begin position="178"/>
        <end position="218"/>
    </location>
</feature>
<name>A0A6G1GD13_9PEZI</name>
<dbReference type="EMBL" id="ML975151">
    <property type="protein sequence ID" value="KAF1815796.1"/>
    <property type="molecule type" value="Genomic_DNA"/>
</dbReference>
<feature type="compositionally biased region" description="Acidic residues" evidence="1">
    <location>
        <begin position="303"/>
        <end position="323"/>
    </location>
</feature>
<proteinExistence type="predicted"/>
<feature type="compositionally biased region" description="Basic and acidic residues" evidence="1">
    <location>
        <begin position="236"/>
        <end position="245"/>
    </location>
</feature>
<reference evidence="4" key="2">
    <citation type="submission" date="2020-04" db="EMBL/GenBank/DDBJ databases">
        <authorList>
            <consortium name="NCBI Genome Project"/>
        </authorList>
    </citation>
    <scope>NUCLEOTIDE SEQUENCE</scope>
    <source>
        <strain evidence="4">CBS 781.70</strain>
    </source>
</reference>
<sequence>MVMDGPAFFVAPQIQAFGLPSNIRRYSRGSLSHSARPNGIEKSRSIQSSPRVLDKRRTTVSSKQYGGLEEHYRFIFGDDQGAITLHPAPRPASSRPLSWHPTTNLGHTPMQERPSAPGVYRQQQEFADQTAADYAVGVPNIASLTNENLGLLQRQGPAGSARDIDTWRQSCVPSEPLPYHGLRRHPHSAVETSSYRSRTWNHPSSKREPFTHPRSHPRIDCLPIQHLHSEAHISPHDRVEQKNQQDRTSSPHPSLSRKPSDELIGMGLYDAPNAVASLFSDLHSITGKGLKLAETFEPAPSSDGDDSEMADADADDNPADVENDATGSTASDSSVAELEQKATLTPDDAPWMSQMSMATMAQANTMARIGGGVSRMQKPQETALDPALQHLVAGEIPTNMSGQSFFFDEEDVVVTGDGGKVGVVGGEWWERDLRGWQPEGRQRGGDVIDVRRYGHWA</sequence>
<evidence type="ECO:0000313" key="3">
    <source>
        <dbReference type="Proteomes" id="UP000504638"/>
    </source>
</evidence>
<feature type="region of interest" description="Disordered" evidence="1">
    <location>
        <begin position="29"/>
        <end position="58"/>
    </location>
</feature>
<keyword evidence="3" id="KW-1185">Reference proteome</keyword>
<dbReference type="Proteomes" id="UP000504638">
    <property type="component" value="Unplaced"/>
</dbReference>